<proteinExistence type="predicted"/>
<feature type="region of interest" description="Disordered" evidence="6">
    <location>
        <begin position="584"/>
        <end position="665"/>
    </location>
</feature>
<name>A0ABR3PIT2_9PEZI</name>
<keyword evidence="5" id="KW-0539">Nucleus</keyword>
<keyword evidence="3" id="KW-0238">DNA-binding</keyword>
<protein>
    <recommendedName>
        <fullName evidence="7">Grh/CP2 DB domain-containing protein</fullName>
    </recommendedName>
</protein>
<evidence type="ECO:0000256" key="4">
    <source>
        <dbReference type="ARBA" id="ARBA00023163"/>
    </source>
</evidence>
<dbReference type="EMBL" id="JBFMKM010000005">
    <property type="protein sequence ID" value="KAL1306024.1"/>
    <property type="molecule type" value="Genomic_DNA"/>
</dbReference>
<evidence type="ECO:0000256" key="1">
    <source>
        <dbReference type="ARBA" id="ARBA00004123"/>
    </source>
</evidence>
<comment type="caution">
    <text evidence="8">The sequence shown here is derived from an EMBL/GenBank/DDBJ whole genome shotgun (WGS) entry which is preliminary data.</text>
</comment>
<dbReference type="InterPro" id="IPR007604">
    <property type="entry name" value="CP2"/>
</dbReference>
<keyword evidence="4" id="KW-0804">Transcription</keyword>
<feature type="region of interest" description="Disordered" evidence="6">
    <location>
        <begin position="775"/>
        <end position="794"/>
    </location>
</feature>
<evidence type="ECO:0000256" key="6">
    <source>
        <dbReference type="SAM" id="MobiDB-lite"/>
    </source>
</evidence>
<accession>A0ABR3PIT2</accession>
<evidence type="ECO:0000313" key="9">
    <source>
        <dbReference type="Proteomes" id="UP001562354"/>
    </source>
</evidence>
<sequence>MFAKRKSSQKPNDELYNNFKLTFPQLHGRNENNVSISPTQPGAHQLTNHVSDALDVALNPRQYAEQQQQLKDMDPTPRGSNDPWAFSTGLTPSVLDPNSNSFNTFANQMPGYYTPTPGGTNTLFHPQAGDLHTPGILGLGTPLSMPTSDNAIHSGHNMGIFPSQMHQMSQNHFSNMNPFHMHHHQAFPPQSFQHQPAMFENMQAHTSDSPMADVNFDVDMQNQPTELTFEPQGLSNAMMNAPPLHPSTEKFRYHVTLNAPTAMIRHADEIPITYLNKGQAYTLSVVDTAPQQSVVGQLKYRTFVRVSFEDESQRQRPGACWQLWKEGRGTNEAHQRGGRLQAVEFVEPNQMNGGGEDPTRPHIELESASFDGFCVTWTPSGTGVTECPISVRFNFLSTDFSHSKGVKGIPVRLCAKTELLLDSMPPASPQQPVHEVCYCKVKLFRDHGAERKLSNDVAHVKKTIEKLSQQISQAEAGMRDMNKRKRSGSISNKATLNHGPGKVPKHRRTWSMSSTASGNGKMSAEDDLQRKLISMQDMFGSTRPASVLFLRGEEGDDPDVHPVHLAGEPIDLTKVERPDTAMWEKQSLKTTSSIVSPTPSSQSLASNSHRNSVNQPSAFAPPSRVDSSIEWGKQSQSSSMDLQSCNPQQLASPPDQPVKIQTRSPATGTLSGWIESLGVDPSYQPPAERAIKPVACFFIQPRVAGKMAEDGYYRAVYLQQRTQKDFTNAVAMKCGIEPTQVVRTIRISRNGLHVLMDDETIQEMPEGQDMTAEFTEVQPSGTRRTREWDSGSTDIQVDGDLSSISDHPSVGYELKLLY</sequence>
<feature type="region of interest" description="Disordered" evidence="6">
    <location>
        <begin position="24"/>
        <end position="45"/>
    </location>
</feature>
<keyword evidence="9" id="KW-1185">Reference proteome</keyword>
<dbReference type="RefSeq" id="XP_069202297.1">
    <property type="nucleotide sequence ID" value="XM_069343744.1"/>
</dbReference>
<feature type="compositionally biased region" description="Low complexity" evidence="6">
    <location>
        <begin position="590"/>
        <end position="603"/>
    </location>
</feature>
<dbReference type="GeneID" id="95977853"/>
<evidence type="ECO:0000256" key="2">
    <source>
        <dbReference type="ARBA" id="ARBA00023015"/>
    </source>
</evidence>
<reference evidence="8 9" key="1">
    <citation type="submission" date="2024-07" db="EMBL/GenBank/DDBJ databases">
        <title>Draft sequence of the Neodothiora populina.</title>
        <authorList>
            <person name="Drown D.D."/>
            <person name="Schuette U.S."/>
            <person name="Buechlein A.B."/>
            <person name="Rusch D.R."/>
            <person name="Winton L.W."/>
            <person name="Adams G.A."/>
        </authorList>
    </citation>
    <scope>NUCLEOTIDE SEQUENCE [LARGE SCALE GENOMIC DNA]</scope>
    <source>
        <strain evidence="8 9">CPC 39397</strain>
    </source>
</reference>
<dbReference type="Pfam" id="PF04516">
    <property type="entry name" value="CP2"/>
    <property type="match status" value="1"/>
</dbReference>
<evidence type="ECO:0000259" key="7">
    <source>
        <dbReference type="PROSITE" id="PS51968"/>
    </source>
</evidence>
<organism evidence="8 9">
    <name type="scientific">Neodothiora populina</name>
    <dbReference type="NCBI Taxonomy" id="2781224"/>
    <lineage>
        <taxon>Eukaryota</taxon>
        <taxon>Fungi</taxon>
        <taxon>Dikarya</taxon>
        <taxon>Ascomycota</taxon>
        <taxon>Pezizomycotina</taxon>
        <taxon>Dothideomycetes</taxon>
        <taxon>Dothideomycetidae</taxon>
        <taxon>Dothideales</taxon>
        <taxon>Dothioraceae</taxon>
        <taxon>Neodothiora</taxon>
    </lineage>
</organism>
<feature type="compositionally biased region" description="Polar residues" evidence="6">
    <location>
        <begin position="604"/>
        <end position="617"/>
    </location>
</feature>
<evidence type="ECO:0000256" key="5">
    <source>
        <dbReference type="ARBA" id="ARBA00023242"/>
    </source>
</evidence>
<feature type="compositionally biased region" description="Polar residues" evidence="6">
    <location>
        <begin position="31"/>
        <end position="45"/>
    </location>
</feature>
<evidence type="ECO:0000313" key="8">
    <source>
        <dbReference type="EMBL" id="KAL1306024.1"/>
    </source>
</evidence>
<gene>
    <name evidence="8" type="ORF">AAFC00_004153</name>
</gene>
<dbReference type="Pfam" id="PF25416">
    <property type="entry name" value="GRHL1_C"/>
    <property type="match status" value="1"/>
</dbReference>
<dbReference type="Proteomes" id="UP001562354">
    <property type="component" value="Unassembled WGS sequence"/>
</dbReference>
<dbReference type="PROSITE" id="PS51968">
    <property type="entry name" value="GRH_CP2_DB"/>
    <property type="match status" value="1"/>
</dbReference>
<dbReference type="InterPro" id="IPR057520">
    <property type="entry name" value="GRHL1/CP2_C"/>
</dbReference>
<feature type="region of interest" description="Disordered" evidence="6">
    <location>
        <begin position="64"/>
        <end position="84"/>
    </location>
</feature>
<feature type="compositionally biased region" description="Polar residues" evidence="6">
    <location>
        <begin position="510"/>
        <end position="520"/>
    </location>
</feature>
<keyword evidence="2" id="KW-0805">Transcription regulation</keyword>
<dbReference type="InterPro" id="IPR040167">
    <property type="entry name" value="TF_CP2-like"/>
</dbReference>
<feature type="region of interest" description="Disordered" evidence="6">
    <location>
        <begin position="475"/>
        <end position="523"/>
    </location>
</feature>
<evidence type="ECO:0000256" key="3">
    <source>
        <dbReference type="ARBA" id="ARBA00023125"/>
    </source>
</evidence>
<feature type="domain" description="Grh/CP2 DB" evidence="7">
    <location>
        <begin position="249"/>
        <end position="506"/>
    </location>
</feature>
<feature type="compositionally biased region" description="Polar residues" evidence="6">
    <location>
        <begin position="633"/>
        <end position="651"/>
    </location>
</feature>
<dbReference type="PANTHER" id="PTHR11037:SF20">
    <property type="entry name" value="PROTEIN GRAINYHEAD"/>
    <property type="match status" value="1"/>
</dbReference>
<dbReference type="PANTHER" id="PTHR11037">
    <property type="entry name" value="TRANSCRIPTION FACTOR CP2"/>
    <property type="match status" value="1"/>
</dbReference>
<comment type="subcellular location">
    <subcellularLocation>
        <location evidence="1">Nucleus</location>
    </subcellularLocation>
</comment>